<sequence>MIPVNIVVSVSLLCLFYTICTCELSPLVHIDQGKLRGVLKTDWKGGDFYSFLSIPYARKPIGNLRFMIPAAPEKWEGILDATEDLPICVQKDWMGNIIGQEDCLYLNIHTPELQTKNLKPVMVYIHGGGFVEGHGRNDLFGAEFLMPEGVVLVTINYRLGLFGFLNFENSEIGVFGNMGMKDQAMALRWVKKNIEKFGGDPNSVTIFGESAGGCSVHLHSLSPMSQGLFHRVIAHSGSALNPWCVGGQKDTGKFAAKVLAYEGKSEMKILPFLQKASVEDIMKVQENTTIIISIHELALVGPIVENIEYDLAFLPKTAEELIASKEYKEVPFMLGLTNEEGIVADVVFLISTGKQIEFRPEQTLVRTINVKTEEERKEAMEEIKNFYAKLSKESDRPSQLWIAGDAWLTYGVYKSIVAHSKRDHKDLYFYVLSADTELNYFKRLHPVTAKYKGASHIDDLGYIFKTKFTPDFKPDSIEAKSMEKVVKLWTNFAKYGNPTPKSDEVGVMWKPVEDGALNFMNIGTGSLKLDRNPFAERIHFWDKLHEKYAGCEKPTHAELQLPTSLVLSNCDQPSASTPTENTIVVKNDDQTSSVPLNLRQSSDKATDEISAPLFVSPRMFKGFPKAGERKLRKRERNRAVSFIPTDTPEKDKIEEKELAKKEKEELKKRKQELKKRKQELKKRKEECKKDLFSKKRKLTSKSNVKDISSDESECEDEISYQDDSDDEGWASELESPSFEELVRDPQPDDFVLVLFKAKNDVFFIRKVIALQKESDDIKINFLRKSSKVEGHFIFPSSPDISVVAINDVKMILPAPNLLGNIRRLQSYYKFEINFTQLNIR</sequence>
<reference evidence="1" key="1">
    <citation type="submission" date="2022-04" db="EMBL/GenBank/DDBJ databases">
        <title>Chromosome-scale genome assembly of Holotrichia oblita Faldermann.</title>
        <authorList>
            <person name="Rongchong L."/>
        </authorList>
    </citation>
    <scope>NUCLEOTIDE SEQUENCE</scope>
    <source>
        <strain evidence="1">81SQS9</strain>
    </source>
</reference>
<accession>A0ACB9TPY4</accession>
<dbReference type="EMBL" id="CM043016">
    <property type="protein sequence ID" value="KAI4468937.1"/>
    <property type="molecule type" value="Genomic_DNA"/>
</dbReference>
<organism evidence="1 2">
    <name type="scientific">Holotrichia oblita</name>
    <name type="common">Chafer beetle</name>
    <dbReference type="NCBI Taxonomy" id="644536"/>
    <lineage>
        <taxon>Eukaryota</taxon>
        <taxon>Metazoa</taxon>
        <taxon>Ecdysozoa</taxon>
        <taxon>Arthropoda</taxon>
        <taxon>Hexapoda</taxon>
        <taxon>Insecta</taxon>
        <taxon>Pterygota</taxon>
        <taxon>Neoptera</taxon>
        <taxon>Endopterygota</taxon>
        <taxon>Coleoptera</taxon>
        <taxon>Polyphaga</taxon>
        <taxon>Scarabaeiformia</taxon>
        <taxon>Scarabaeidae</taxon>
        <taxon>Melolonthinae</taxon>
        <taxon>Holotrichia</taxon>
    </lineage>
</organism>
<gene>
    <name evidence="1" type="ORF">MML48_2g00008812</name>
</gene>
<evidence type="ECO:0000313" key="1">
    <source>
        <dbReference type="EMBL" id="KAI4468937.1"/>
    </source>
</evidence>
<protein>
    <submittedName>
        <fullName evidence="1">Carboxylesterase</fullName>
    </submittedName>
</protein>
<name>A0ACB9TPY4_HOLOL</name>
<proteinExistence type="predicted"/>
<dbReference type="Proteomes" id="UP001056778">
    <property type="component" value="Chromosome 2"/>
</dbReference>
<comment type="caution">
    <text evidence="1">The sequence shown here is derived from an EMBL/GenBank/DDBJ whole genome shotgun (WGS) entry which is preliminary data.</text>
</comment>
<evidence type="ECO:0000313" key="2">
    <source>
        <dbReference type="Proteomes" id="UP001056778"/>
    </source>
</evidence>
<keyword evidence="2" id="KW-1185">Reference proteome</keyword>